<sequence length="209" mass="22510">MRHRRRAGHRLELDSLPPAVATALDAAMRGEEVTLTRSGDALGTLGFRSSTLEGTVLAEPDHPEDQAPAPEGVTVVATAMQLSETARGRLSDELGSEYVVLDLHEAPASTDVLLVPPLSPQLLGALCRQFPRARVLITEIEDEELGVHYAGPVTRMLEAGATAYLPPRPLPETATAVHSHLTRSDRAALEPPRADADQVESDDDRHLLE</sequence>
<comment type="caution">
    <text evidence="2">The sequence shown here is derived from an EMBL/GenBank/DDBJ whole genome shotgun (WGS) entry which is preliminary data.</text>
</comment>
<evidence type="ECO:0000313" key="3">
    <source>
        <dbReference type="Proteomes" id="UP001519290"/>
    </source>
</evidence>
<evidence type="ECO:0000313" key="2">
    <source>
        <dbReference type="EMBL" id="MBP2380703.1"/>
    </source>
</evidence>
<proteinExistence type="predicted"/>
<organism evidence="2 3">
    <name type="scientific">Brachybacterium sacelli</name>
    <dbReference type="NCBI Taxonomy" id="173364"/>
    <lineage>
        <taxon>Bacteria</taxon>
        <taxon>Bacillati</taxon>
        <taxon>Actinomycetota</taxon>
        <taxon>Actinomycetes</taxon>
        <taxon>Micrococcales</taxon>
        <taxon>Dermabacteraceae</taxon>
        <taxon>Brachybacterium</taxon>
    </lineage>
</organism>
<reference evidence="2 3" key="1">
    <citation type="submission" date="2021-03" db="EMBL/GenBank/DDBJ databases">
        <title>Sequencing the genomes of 1000 actinobacteria strains.</title>
        <authorList>
            <person name="Klenk H.-P."/>
        </authorList>
    </citation>
    <scope>NUCLEOTIDE SEQUENCE [LARGE SCALE GENOMIC DNA]</scope>
    <source>
        <strain evidence="2 3">DSM 14566</strain>
    </source>
</reference>
<feature type="compositionally biased region" description="Basic and acidic residues" evidence="1">
    <location>
        <begin position="182"/>
        <end position="196"/>
    </location>
</feature>
<keyword evidence="3" id="KW-1185">Reference proteome</keyword>
<gene>
    <name evidence="2" type="ORF">JOF43_000660</name>
</gene>
<dbReference type="RefSeq" id="WP_209899037.1">
    <property type="nucleotide sequence ID" value="NZ_BAAAJW010000014.1"/>
</dbReference>
<dbReference type="Proteomes" id="UP001519290">
    <property type="component" value="Unassembled WGS sequence"/>
</dbReference>
<feature type="region of interest" description="Disordered" evidence="1">
    <location>
        <begin position="179"/>
        <end position="209"/>
    </location>
</feature>
<evidence type="ECO:0000256" key="1">
    <source>
        <dbReference type="SAM" id="MobiDB-lite"/>
    </source>
</evidence>
<dbReference type="EMBL" id="JAGIOD010000001">
    <property type="protein sequence ID" value="MBP2380703.1"/>
    <property type="molecule type" value="Genomic_DNA"/>
</dbReference>
<name>A0ABS4WX13_9MICO</name>
<accession>A0ABS4WX13</accession>
<protein>
    <submittedName>
        <fullName evidence="2">Uncharacterized protein</fullName>
    </submittedName>
</protein>